<keyword evidence="1" id="KW-0175">Coiled coil</keyword>
<dbReference type="Pfam" id="PF04782">
    <property type="entry name" value="DUF632"/>
    <property type="match status" value="1"/>
</dbReference>
<feature type="region of interest" description="Disordered" evidence="2">
    <location>
        <begin position="319"/>
        <end position="338"/>
    </location>
</feature>
<dbReference type="Gramene" id="AUR62012944-RA">
    <property type="protein sequence ID" value="AUR62012944-RA:cds"/>
    <property type="gene ID" value="AUR62012944"/>
</dbReference>
<feature type="compositionally biased region" description="Gly residues" evidence="2">
    <location>
        <begin position="208"/>
        <end position="218"/>
    </location>
</feature>
<dbReference type="InterPro" id="IPR006867">
    <property type="entry name" value="DUF632"/>
</dbReference>
<feature type="compositionally biased region" description="Basic and acidic residues" evidence="2">
    <location>
        <begin position="264"/>
        <end position="273"/>
    </location>
</feature>
<feature type="region of interest" description="Disordered" evidence="2">
    <location>
        <begin position="193"/>
        <end position="244"/>
    </location>
</feature>
<dbReference type="AlphaFoldDB" id="A0A803LG47"/>
<feature type="compositionally biased region" description="Pro residues" evidence="2">
    <location>
        <begin position="219"/>
        <end position="240"/>
    </location>
</feature>
<reference evidence="5" key="1">
    <citation type="journal article" date="2017" name="Nature">
        <title>The genome of Chenopodium quinoa.</title>
        <authorList>
            <person name="Jarvis D.E."/>
            <person name="Ho Y.S."/>
            <person name="Lightfoot D.J."/>
            <person name="Schmoeckel S.M."/>
            <person name="Li B."/>
            <person name="Borm T.J.A."/>
            <person name="Ohyanagi H."/>
            <person name="Mineta K."/>
            <person name="Michell C.T."/>
            <person name="Saber N."/>
            <person name="Kharbatia N.M."/>
            <person name="Rupper R.R."/>
            <person name="Sharp A.R."/>
            <person name="Dally N."/>
            <person name="Boughton B.A."/>
            <person name="Woo Y.H."/>
            <person name="Gao G."/>
            <person name="Schijlen E.G.W.M."/>
            <person name="Guo X."/>
            <person name="Momin A.A."/>
            <person name="Negrao S."/>
            <person name="Al-Babili S."/>
            <person name="Gehring C."/>
            <person name="Roessner U."/>
            <person name="Jung C."/>
            <person name="Murphy K."/>
            <person name="Arold S.T."/>
            <person name="Gojobori T."/>
            <person name="van der Linden C.G."/>
            <person name="van Loo E.N."/>
            <person name="Jellen E.N."/>
            <person name="Maughan P.J."/>
            <person name="Tester M."/>
        </authorList>
    </citation>
    <scope>NUCLEOTIDE SEQUENCE [LARGE SCALE GENOMIC DNA]</scope>
    <source>
        <strain evidence="5">cv. PI 614886</strain>
    </source>
</reference>
<evidence type="ECO:0000259" key="4">
    <source>
        <dbReference type="Pfam" id="PF04783"/>
    </source>
</evidence>
<feature type="compositionally biased region" description="Low complexity" evidence="2">
    <location>
        <begin position="93"/>
        <end position="104"/>
    </location>
</feature>
<feature type="domain" description="DUF630" evidence="4">
    <location>
        <begin position="1"/>
        <end position="57"/>
    </location>
</feature>
<evidence type="ECO:0000256" key="2">
    <source>
        <dbReference type="SAM" id="MobiDB-lite"/>
    </source>
</evidence>
<feature type="coiled-coil region" evidence="1">
    <location>
        <begin position="688"/>
        <end position="715"/>
    </location>
</feature>
<evidence type="ECO:0000256" key="1">
    <source>
        <dbReference type="SAM" id="Coils"/>
    </source>
</evidence>
<evidence type="ECO:0008006" key="7">
    <source>
        <dbReference type="Google" id="ProtNLM"/>
    </source>
</evidence>
<reference evidence="5" key="2">
    <citation type="submission" date="2021-03" db="UniProtKB">
        <authorList>
            <consortium name="EnsemblPlants"/>
        </authorList>
    </citation>
    <scope>IDENTIFICATION</scope>
</reference>
<evidence type="ECO:0000313" key="6">
    <source>
        <dbReference type="Proteomes" id="UP000596660"/>
    </source>
</evidence>
<dbReference type="PANTHER" id="PTHR21450">
    <property type="entry name" value="PROTEIN ALTERED PHOSPHATE STARVATION RESPONSE 1"/>
    <property type="match status" value="1"/>
</dbReference>
<dbReference type="OMA" id="FGPPYQV"/>
<dbReference type="Pfam" id="PF04783">
    <property type="entry name" value="DUF630"/>
    <property type="match status" value="1"/>
</dbReference>
<dbReference type="PANTHER" id="PTHR21450:SF41">
    <property type="entry name" value="RNA POLYMERASE SUBUNIT BETA, PUTATIVE (DUF630 AND DUF632)-RELATED"/>
    <property type="match status" value="1"/>
</dbReference>
<evidence type="ECO:0000313" key="5">
    <source>
        <dbReference type="EnsemblPlants" id="AUR62012944-RA:cds"/>
    </source>
</evidence>
<feature type="domain" description="DUF632" evidence="3">
    <location>
        <begin position="373"/>
        <end position="675"/>
    </location>
</feature>
<dbReference type="Proteomes" id="UP000596660">
    <property type="component" value="Unplaced"/>
</dbReference>
<keyword evidence="6" id="KW-1185">Reference proteome</keyword>
<dbReference type="EnsemblPlants" id="AUR62012944-RA">
    <property type="protein sequence ID" value="AUR62012944-RA:cds"/>
    <property type="gene ID" value="AUR62012944"/>
</dbReference>
<name>A0A803LG47_CHEQI</name>
<evidence type="ECO:0000259" key="3">
    <source>
        <dbReference type="Pfam" id="PF04782"/>
    </source>
</evidence>
<accession>A0A803LG47</accession>
<organism evidence="5 6">
    <name type="scientific">Chenopodium quinoa</name>
    <name type="common">Quinoa</name>
    <dbReference type="NCBI Taxonomy" id="63459"/>
    <lineage>
        <taxon>Eukaryota</taxon>
        <taxon>Viridiplantae</taxon>
        <taxon>Streptophyta</taxon>
        <taxon>Embryophyta</taxon>
        <taxon>Tracheophyta</taxon>
        <taxon>Spermatophyta</taxon>
        <taxon>Magnoliopsida</taxon>
        <taxon>eudicotyledons</taxon>
        <taxon>Gunneridae</taxon>
        <taxon>Pentapetalae</taxon>
        <taxon>Caryophyllales</taxon>
        <taxon>Chenopodiaceae</taxon>
        <taxon>Chenopodioideae</taxon>
        <taxon>Atripliceae</taxon>
        <taxon>Chenopodium</taxon>
    </lineage>
</organism>
<proteinExistence type="predicted"/>
<feature type="region of interest" description="Disordered" evidence="2">
    <location>
        <begin position="63"/>
        <end position="151"/>
    </location>
</feature>
<protein>
    <recommendedName>
        <fullName evidence="7">Nitrate regulatory gene2 protein</fullName>
    </recommendedName>
</protein>
<dbReference type="InterPro" id="IPR006868">
    <property type="entry name" value="DUF630"/>
</dbReference>
<feature type="region of interest" description="Disordered" evidence="2">
    <location>
        <begin position="255"/>
        <end position="274"/>
    </location>
</feature>
<sequence length="784" mass="86922">MGCASSKLDDLPAVILCRERVDFLSQALHQRYAFAESHVAYIHSLKSVGDSLHRFFDSSAGIPPPSPVLDLPPQRKLAADDLPPTSAAPAIDSGHLSHSNSGSHLHFHTDSDDDDDDDSGSGSLHHHLHDSPPRNSILIDGPSEADAGGGVGGGYIPGGGGYIPGTGFNPYMYTNGGNGYNMQMNYMKKHVTPSVSYEQRPAPPQPPRGGGGYGGWNGGPPPPMGQTKQAPPPPPPPPPATSAWDFMNLFESIDNHYPSYTPSRDSREVREEEGIPDLEDEDNQHEVVKEVHGHQKFVDDRKGDLKRAEVEEVVGMSEGDGGLYRARPSASSPESTPVEYEVHMVEKKVVGEEGKSEQQGKGGGRPGGFKNVFEVVREIQVQFERAATSGGEIAKVLEVGKLRYQRKNAAYQVSTKMLNVITPSLPSSSKDEASLDLDEDVQLRSANLSATLQKLYLWEKKLFDEVKAEEKMRVSHDRKLAKLNHLVEKGAEPTKIESTRSVVRSLSTKIRIAIQIVDRISVKINKLRDEELWPQLNELILGLSRMWKAMLECHHSQCEVIDGARGLDAVAFPSNPTDTHLEASLQLEHDLLNWTYRFTEWIGAQKGYVRALNRWLLKCILNEPEETADGVAPFSPGRAGAPPIFVICNQWDQSLERISETSEKDLIDSMRVFAMIVLHFRERDRGELRQRMTANRDMERKVKNLEKEDIKMQKKMVLASGDPDGLSLSGNVVYQSDTSSKTSLQAGLRHVFEALDRFTTDSVKVYEELLQRTEEVLREHGNVS</sequence>